<reference evidence="3" key="1">
    <citation type="submission" date="2022-05" db="EMBL/GenBank/DDBJ databases">
        <title>Schlegelella sp. nov., isolated from mangrove soil.</title>
        <authorList>
            <person name="Liu Y."/>
            <person name="Ge X."/>
            <person name="Liu W."/>
        </authorList>
    </citation>
    <scope>NUCLEOTIDE SEQUENCE</scope>
    <source>
        <strain evidence="3">S2-27</strain>
    </source>
</reference>
<feature type="compositionally biased region" description="Basic and acidic residues" evidence="1">
    <location>
        <begin position="34"/>
        <end position="50"/>
    </location>
</feature>
<name>A0ABT0YQY4_9BURK</name>
<proteinExistence type="predicted"/>
<dbReference type="Gene3D" id="3.30.1400.10">
    <property type="entry name" value="ZipA, C-terminal FtsZ-binding domain"/>
    <property type="match status" value="1"/>
</dbReference>
<accession>A0ABT0YQY4</accession>
<dbReference type="GO" id="GO:0051301">
    <property type="term" value="P:cell division"/>
    <property type="evidence" value="ECO:0007669"/>
    <property type="project" value="UniProtKB-KW"/>
</dbReference>
<evidence type="ECO:0000313" key="4">
    <source>
        <dbReference type="Proteomes" id="UP001165541"/>
    </source>
</evidence>
<dbReference type="SMART" id="SM00771">
    <property type="entry name" value="ZipA_C"/>
    <property type="match status" value="1"/>
</dbReference>
<evidence type="ECO:0000259" key="2">
    <source>
        <dbReference type="SMART" id="SM00771"/>
    </source>
</evidence>
<evidence type="ECO:0000313" key="3">
    <source>
        <dbReference type="EMBL" id="MCM5681150.1"/>
    </source>
</evidence>
<gene>
    <name evidence="3" type="ORF">M8A51_16610</name>
</gene>
<evidence type="ECO:0000256" key="1">
    <source>
        <dbReference type="SAM" id="MobiDB-lite"/>
    </source>
</evidence>
<dbReference type="EMBL" id="JAMKFE010000010">
    <property type="protein sequence ID" value="MCM5681150.1"/>
    <property type="molecule type" value="Genomic_DNA"/>
</dbReference>
<protein>
    <submittedName>
        <fullName evidence="3">Cell division protein FtsZ</fullName>
    </submittedName>
</protein>
<sequence>MSSLQAALAIVGGLVLAGVVAHSAWQARKAGVRVADRRPLPRTEPARHVEPTFGEPAPASESGAEGEALPSVPPLVNPLPPMRRHPGLRLDPLIDAMATLTTDVAVSGENVLAHLPPTRRAGSKPFFIEGLSEATSEWESPQPGHSYREFQAGVQLANRTGALNEIEYSEFVQKVQGFADALGAAVDFPDMLDVVGRARELDQFASQHDAQLACHLHARGAAWAVSYLQQHAGRHGFVPGVVPGRLVLPAREEGSPPVLSLQFDSQAAFAEDPNLAAVRDVTLSFDVPQTAPGEEPFQAWQASAQALALGMEAVVVDDNGQSLTPAAFDSIGQALQQLYRTLDERGLAAGSAAARRLFS</sequence>
<feature type="domain" description="ZipA C-terminal FtsZ-binding" evidence="2">
    <location>
        <begin position="208"/>
        <end position="335"/>
    </location>
</feature>
<keyword evidence="4" id="KW-1185">Reference proteome</keyword>
<keyword evidence="3" id="KW-0132">Cell division</keyword>
<feature type="compositionally biased region" description="Low complexity" evidence="1">
    <location>
        <begin position="54"/>
        <end position="70"/>
    </location>
</feature>
<dbReference type="Proteomes" id="UP001165541">
    <property type="component" value="Unassembled WGS sequence"/>
</dbReference>
<dbReference type="InterPro" id="IPR036765">
    <property type="entry name" value="ZipA_FtsZ-bd_C_sf"/>
</dbReference>
<feature type="region of interest" description="Disordered" evidence="1">
    <location>
        <begin position="32"/>
        <end position="75"/>
    </location>
</feature>
<comment type="caution">
    <text evidence="3">The sequence shown here is derived from an EMBL/GenBank/DDBJ whole genome shotgun (WGS) entry which is preliminary data.</text>
</comment>
<keyword evidence="3" id="KW-0131">Cell cycle</keyword>
<dbReference type="InterPro" id="IPR007449">
    <property type="entry name" value="ZipA_FtsZ-bd_C"/>
</dbReference>
<dbReference type="RefSeq" id="WP_251779631.1">
    <property type="nucleotide sequence ID" value="NZ_JAMKFE010000010.1"/>
</dbReference>
<dbReference type="SUPFAM" id="SSF64383">
    <property type="entry name" value="Cell-division protein ZipA, C-terminal domain"/>
    <property type="match status" value="1"/>
</dbReference>
<organism evidence="3 4">
    <name type="scientific">Caldimonas mangrovi</name>
    <dbReference type="NCBI Taxonomy" id="2944811"/>
    <lineage>
        <taxon>Bacteria</taxon>
        <taxon>Pseudomonadati</taxon>
        <taxon>Pseudomonadota</taxon>
        <taxon>Betaproteobacteria</taxon>
        <taxon>Burkholderiales</taxon>
        <taxon>Sphaerotilaceae</taxon>
        <taxon>Caldimonas</taxon>
    </lineage>
</organism>